<dbReference type="PROSITE" id="PS50253">
    <property type="entry name" value="COX3"/>
    <property type="match status" value="1"/>
</dbReference>
<dbReference type="AlphaFoldDB" id="A0A5C6B1N7"/>
<dbReference type="PANTHER" id="PTHR11403:SF10">
    <property type="entry name" value="CYTOCHROME C OXIDASE"/>
    <property type="match status" value="1"/>
</dbReference>
<evidence type="ECO:0000259" key="8">
    <source>
        <dbReference type="PROSITE" id="PS50253"/>
    </source>
</evidence>
<evidence type="ECO:0000313" key="9">
    <source>
        <dbReference type="EMBL" id="TWU06043.1"/>
    </source>
</evidence>
<organism evidence="9 10">
    <name type="scientific">Stieleria varia</name>
    <dbReference type="NCBI Taxonomy" id="2528005"/>
    <lineage>
        <taxon>Bacteria</taxon>
        <taxon>Pseudomonadati</taxon>
        <taxon>Planctomycetota</taxon>
        <taxon>Planctomycetia</taxon>
        <taxon>Pirellulales</taxon>
        <taxon>Pirellulaceae</taxon>
        <taxon>Stieleria</taxon>
    </lineage>
</organism>
<accession>A0A5C6B1N7</accession>
<dbReference type="InterPro" id="IPR000298">
    <property type="entry name" value="Cyt_c_oxidase-like_su3"/>
</dbReference>
<dbReference type="PANTHER" id="PTHR11403">
    <property type="entry name" value="CYTOCHROME C OXIDASE SUBUNIT III"/>
    <property type="match status" value="1"/>
</dbReference>
<dbReference type="GO" id="GO:0005886">
    <property type="term" value="C:plasma membrane"/>
    <property type="evidence" value="ECO:0007669"/>
    <property type="project" value="UniProtKB-SubCell"/>
</dbReference>
<feature type="transmembrane region" description="Helical" evidence="7">
    <location>
        <begin position="157"/>
        <end position="184"/>
    </location>
</feature>
<evidence type="ECO:0000256" key="5">
    <source>
        <dbReference type="ARBA" id="ARBA00023136"/>
    </source>
</evidence>
<reference evidence="9 10" key="1">
    <citation type="submission" date="2019-02" db="EMBL/GenBank/DDBJ databases">
        <title>Deep-cultivation of Planctomycetes and their phenomic and genomic characterization uncovers novel biology.</title>
        <authorList>
            <person name="Wiegand S."/>
            <person name="Jogler M."/>
            <person name="Boedeker C."/>
            <person name="Pinto D."/>
            <person name="Vollmers J."/>
            <person name="Rivas-Marin E."/>
            <person name="Kohn T."/>
            <person name="Peeters S.H."/>
            <person name="Heuer A."/>
            <person name="Rast P."/>
            <person name="Oberbeckmann S."/>
            <person name="Bunk B."/>
            <person name="Jeske O."/>
            <person name="Meyerdierks A."/>
            <person name="Storesund J.E."/>
            <person name="Kallscheuer N."/>
            <person name="Luecker S."/>
            <person name="Lage O.M."/>
            <person name="Pohl T."/>
            <person name="Merkel B.J."/>
            <person name="Hornburger P."/>
            <person name="Mueller R.-W."/>
            <person name="Bruemmer F."/>
            <person name="Labrenz M."/>
            <person name="Spormann A.M."/>
            <person name="Op Den Camp H."/>
            <person name="Overmann J."/>
            <person name="Amann R."/>
            <person name="Jetten M.S.M."/>
            <person name="Mascher T."/>
            <person name="Medema M.H."/>
            <person name="Devos D.P."/>
            <person name="Kaster A.-K."/>
            <person name="Ovreas L."/>
            <person name="Rohde M."/>
            <person name="Galperin M.Y."/>
            <person name="Jogler C."/>
        </authorList>
    </citation>
    <scope>NUCLEOTIDE SEQUENCE [LARGE SCALE GENOMIC DNA]</scope>
    <source>
        <strain evidence="9 10">Pla52n</strain>
    </source>
</reference>
<dbReference type="EMBL" id="SJPN01000002">
    <property type="protein sequence ID" value="TWU06043.1"/>
    <property type="molecule type" value="Genomic_DNA"/>
</dbReference>
<dbReference type="Gene3D" id="1.20.120.80">
    <property type="entry name" value="Cytochrome c oxidase, subunit III, four-helix bundle"/>
    <property type="match status" value="1"/>
</dbReference>
<dbReference type="Proteomes" id="UP000320176">
    <property type="component" value="Unassembled WGS sequence"/>
</dbReference>
<feature type="transmembrane region" description="Helical" evidence="7">
    <location>
        <begin position="52"/>
        <end position="72"/>
    </location>
</feature>
<keyword evidence="4 7" id="KW-1133">Transmembrane helix</keyword>
<name>A0A5C6B1N7_9BACT</name>
<dbReference type="OrthoDB" id="261701at2"/>
<sequence>MDQQPDPLSFSASAAGKTLAGKFAAGKIAGKFQATGPENLPADRRLKQGGQLFLLSLIVFFLCSILFYAIYASARRGDPQNLTLLPKGFLISTACLILISVLVHVATRTIRRERQRLTGWLLGTSAAAGILFTVMQCLTMLKMLLGPDMYTGTSRGLFGMVIVLAILHALHVLGGIIALGIVATGAFQERYDHERHWPVDFAAQYWHFLDVVWLCMLLTFWWTTGGFGF</sequence>
<feature type="transmembrane region" description="Helical" evidence="7">
    <location>
        <begin position="205"/>
        <end position="223"/>
    </location>
</feature>
<dbReference type="SUPFAM" id="SSF81452">
    <property type="entry name" value="Cytochrome c oxidase subunit III-like"/>
    <property type="match status" value="1"/>
</dbReference>
<keyword evidence="10" id="KW-1185">Reference proteome</keyword>
<evidence type="ECO:0000256" key="4">
    <source>
        <dbReference type="ARBA" id="ARBA00022989"/>
    </source>
</evidence>
<dbReference type="Pfam" id="PF00510">
    <property type="entry name" value="COX3"/>
    <property type="match status" value="1"/>
</dbReference>
<feature type="domain" description="Heme-copper oxidase subunit III family profile" evidence="8">
    <location>
        <begin position="30"/>
        <end position="225"/>
    </location>
</feature>
<dbReference type="GO" id="GO:0004129">
    <property type="term" value="F:cytochrome-c oxidase activity"/>
    <property type="evidence" value="ECO:0007669"/>
    <property type="project" value="InterPro"/>
</dbReference>
<dbReference type="InterPro" id="IPR024791">
    <property type="entry name" value="Cyt_c/ubiquinol_Oxase_su3"/>
</dbReference>
<dbReference type="GO" id="GO:0019646">
    <property type="term" value="P:aerobic electron transport chain"/>
    <property type="evidence" value="ECO:0007669"/>
    <property type="project" value="InterPro"/>
</dbReference>
<dbReference type="InterPro" id="IPR013833">
    <property type="entry name" value="Cyt_c_oxidase_su3_a-hlx"/>
</dbReference>
<keyword evidence="5 7" id="KW-0472">Membrane</keyword>
<feature type="transmembrane region" description="Helical" evidence="7">
    <location>
        <begin position="119"/>
        <end position="145"/>
    </location>
</feature>
<keyword evidence="3 6" id="KW-0812">Transmembrane</keyword>
<evidence type="ECO:0000256" key="7">
    <source>
        <dbReference type="SAM" id="Phobius"/>
    </source>
</evidence>
<dbReference type="InterPro" id="IPR035973">
    <property type="entry name" value="Cyt_c_oxidase_su3-like_sf"/>
</dbReference>
<comment type="similarity">
    <text evidence="2 6">Belongs to the cytochrome c oxidase subunit 3 family.</text>
</comment>
<proteinExistence type="inferred from homology"/>
<evidence type="ECO:0000256" key="6">
    <source>
        <dbReference type="RuleBase" id="RU003376"/>
    </source>
</evidence>
<evidence type="ECO:0000256" key="2">
    <source>
        <dbReference type="ARBA" id="ARBA00010581"/>
    </source>
</evidence>
<protein>
    <submittedName>
        <fullName evidence="9">Cytochrome o ubiquinol oxidase subunit III</fullName>
    </submittedName>
</protein>
<gene>
    <name evidence="9" type="ORF">Pla52n_17620</name>
</gene>
<dbReference type="RefSeq" id="WP_146519188.1">
    <property type="nucleotide sequence ID" value="NZ_CP151726.1"/>
</dbReference>
<comment type="subcellular location">
    <subcellularLocation>
        <location evidence="6">Cell membrane</location>
        <topology evidence="6">Multi-pass membrane protein</topology>
    </subcellularLocation>
    <subcellularLocation>
        <location evidence="1">Membrane</location>
        <topology evidence="1">Multi-pass membrane protein</topology>
    </subcellularLocation>
</comment>
<evidence type="ECO:0000313" key="10">
    <source>
        <dbReference type="Proteomes" id="UP000320176"/>
    </source>
</evidence>
<feature type="transmembrane region" description="Helical" evidence="7">
    <location>
        <begin position="84"/>
        <end position="107"/>
    </location>
</feature>
<evidence type="ECO:0000256" key="1">
    <source>
        <dbReference type="ARBA" id="ARBA00004141"/>
    </source>
</evidence>
<evidence type="ECO:0000256" key="3">
    <source>
        <dbReference type="ARBA" id="ARBA00022692"/>
    </source>
</evidence>
<comment type="caution">
    <text evidence="9">The sequence shown here is derived from an EMBL/GenBank/DDBJ whole genome shotgun (WGS) entry which is preliminary data.</text>
</comment>